<dbReference type="InterPro" id="IPR015221">
    <property type="entry name" value="Urm1"/>
</dbReference>
<gene>
    <name evidence="7" type="ORF">BgAZ_101200</name>
</gene>
<feature type="cross-link" description="Glycyl lysine isopeptide (Gly-Lys) (interchain with K-? in acceptor proteins)" evidence="5">
    <location>
        <position position="129"/>
    </location>
</feature>
<dbReference type="InterPro" id="IPR016155">
    <property type="entry name" value="Mopterin_synth/thiamin_S_b"/>
</dbReference>
<dbReference type="PANTHER" id="PTHR14986">
    <property type="entry name" value="RURM1 PROTEIN"/>
    <property type="match status" value="1"/>
</dbReference>
<sequence>MAESACLCELVLDFAGGLEDLTINQNKLIKLTILDESVTVSQLIAYLRRSVFGAKRELFAHPPEVQGAETSIVKVEGDCPGELNKSEGSNVRAGVLVLVNDVDWELLGRGSHVLKGEANVSFISSLHGG</sequence>
<evidence type="ECO:0000256" key="5">
    <source>
        <dbReference type="HAMAP-Rule" id="MF_03048"/>
    </source>
</evidence>
<dbReference type="EMBL" id="JAVEPI010000001">
    <property type="protein sequence ID" value="KAK1444214.1"/>
    <property type="molecule type" value="Genomic_DNA"/>
</dbReference>
<dbReference type="GO" id="GO:0005829">
    <property type="term" value="C:cytosol"/>
    <property type="evidence" value="ECO:0007669"/>
    <property type="project" value="UniProtKB-UniRule"/>
</dbReference>
<keyword evidence="8" id="KW-1185">Reference proteome</keyword>
<dbReference type="SUPFAM" id="SSF54285">
    <property type="entry name" value="MoaD/ThiS"/>
    <property type="match status" value="1"/>
</dbReference>
<evidence type="ECO:0000256" key="4">
    <source>
        <dbReference type="ARBA" id="ARBA00022786"/>
    </source>
</evidence>
<evidence type="ECO:0000256" key="2">
    <source>
        <dbReference type="ARBA" id="ARBA00022499"/>
    </source>
</evidence>
<proteinExistence type="inferred from homology"/>
<protein>
    <recommendedName>
        <fullName evidence="5">Ubiquitin-related modifier 1 homolog</fullName>
    </recommendedName>
</protein>
<evidence type="ECO:0000256" key="6">
    <source>
        <dbReference type="RuleBase" id="RU361182"/>
    </source>
</evidence>
<dbReference type="AlphaFoldDB" id="A0AAD8PF79"/>
<dbReference type="InterPro" id="IPR012675">
    <property type="entry name" value="Beta-grasp_dom_sf"/>
</dbReference>
<comment type="caution">
    <text evidence="7">The sequence shown here is derived from an EMBL/GenBank/DDBJ whole genome shotgun (WGS) entry which is preliminary data.</text>
</comment>
<evidence type="ECO:0000256" key="1">
    <source>
        <dbReference type="ARBA" id="ARBA00022490"/>
    </source>
</evidence>
<dbReference type="Pfam" id="PF09138">
    <property type="entry name" value="Urm1"/>
    <property type="match status" value="1"/>
</dbReference>
<keyword evidence="2 5" id="KW-1017">Isopeptide bond</keyword>
<feature type="modified residue" description="1-thioglycine" evidence="5">
    <location>
        <position position="129"/>
    </location>
</feature>
<comment type="similarity">
    <text evidence="5 6">Belongs to the URM1 family.</text>
</comment>
<dbReference type="Proteomes" id="UP001230268">
    <property type="component" value="Unassembled WGS sequence"/>
</dbReference>
<accession>A0AAD8PF79</accession>
<keyword evidence="4 5" id="KW-0833">Ubl conjugation pathway</keyword>
<dbReference type="Gene3D" id="3.10.20.30">
    <property type="match status" value="1"/>
</dbReference>
<evidence type="ECO:0000313" key="8">
    <source>
        <dbReference type="Proteomes" id="UP001230268"/>
    </source>
</evidence>
<dbReference type="GO" id="GO:0034227">
    <property type="term" value="P:tRNA thio-modification"/>
    <property type="evidence" value="ECO:0007669"/>
    <property type="project" value="UniProtKB-UniRule"/>
</dbReference>
<dbReference type="HAMAP" id="MF_03048">
    <property type="entry name" value="Urm1"/>
    <property type="match status" value="1"/>
</dbReference>
<dbReference type="GO" id="GO:0002098">
    <property type="term" value="P:tRNA wobble uridine modification"/>
    <property type="evidence" value="ECO:0007669"/>
    <property type="project" value="UniProtKB-UniRule"/>
</dbReference>
<evidence type="ECO:0000256" key="3">
    <source>
        <dbReference type="ARBA" id="ARBA00022694"/>
    </source>
</evidence>
<name>A0AAD8PF79_BABGI</name>
<dbReference type="GO" id="GO:0032447">
    <property type="term" value="P:protein urmylation"/>
    <property type="evidence" value="ECO:0007669"/>
    <property type="project" value="UniProtKB-UniRule"/>
</dbReference>
<keyword evidence="1 5" id="KW-0963">Cytoplasm</keyword>
<comment type="subcellular location">
    <subcellularLocation>
        <location evidence="5 6">Cytoplasm</location>
    </subcellularLocation>
</comment>
<comment type="PTM">
    <text evidence="5">C-terminal thiocarboxylation occurs in 2 steps, it is first acyl-adenylated (-COAMP) via the hesA/moeB/thiF part of the MOCS3/UBA4 homolog, then thiocarboxylated (-COSH) via the rhodanese domain of the MOCS3/UBA4 homolog.</text>
</comment>
<keyword evidence="3 5" id="KW-0819">tRNA processing</keyword>
<evidence type="ECO:0000313" key="7">
    <source>
        <dbReference type="EMBL" id="KAK1444214.1"/>
    </source>
</evidence>
<comment type="function">
    <text evidence="5">Acts as a sulfur carrier required for 2-thiolation of mcm(5)S(2)U at tRNA wobble positions of cytosolic tRNA(Lys), tRNA(Glu) and tRNA(Gln). Serves as sulfur donor in tRNA 2-thiolation reaction by being thiocarboxylated (-COSH) at its C-terminus by the MOCS3/UBA4 homolog. The sulfur is then transferred to tRNA to form 2-thiolation of mcm(5)S(2)U. Also acts as a ubiquitin-like protein (UBL) that is covalently conjugated via an isopeptide bond to lysine residues of target proteins. The thiocarboxylated form serves as substrate for conjugation and oxidative stress specifically induces the formation of UBL-protein conjugates.</text>
</comment>
<reference evidence="7" key="1">
    <citation type="submission" date="2023-08" db="EMBL/GenBank/DDBJ databases">
        <title>Draft sequence of the Babesia gibsoni genome.</title>
        <authorList>
            <person name="Yamagishi J.Y."/>
            <person name="Xuan X.X."/>
        </authorList>
    </citation>
    <scope>NUCLEOTIDE SEQUENCE</scope>
    <source>
        <strain evidence="7">Azabu</strain>
    </source>
</reference>
<organism evidence="7 8">
    <name type="scientific">Babesia gibsoni</name>
    <dbReference type="NCBI Taxonomy" id="33632"/>
    <lineage>
        <taxon>Eukaryota</taxon>
        <taxon>Sar</taxon>
        <taxon>Alveolata</taxon>
        <taxon>Apicomplexa</taxon>
        <taxon>Aconoidasida</taxon>
        <taxon>Piroplasmida</taxon>
        <taxon>Babesiidae</taxon>
        <taxon>Babesia</taxon>
    </lineage>
</organism>
<comment type="pathway">
    <text evidence="5 6">tRNA modification; 5-methoxycarbonylmethyl-2-thiouridine-tRNA biosynthesis.</text>
</comment>